<dbReference type="Proteomes" id="UP000240377">
    <property type="component" value="Segment"/>
</dbReference>
<dbReference type="RefSeq" id="YP_009798468.1">
    <property type="nucleotide sequence ID" value="NC_047926.1"/>
</dbReference>
<dbReference type="GeneID" id="54988930"/>
<dbReference type="EMBL" id="MG765279">
    <property type="protein sequence ID" value="AUV60149.1"/>
    <property type="molecule type" value="Genomic_DNA"/>
</dbReference>
<accession>A0A2K9VD69</accession>
<organism evidence="1 2">
    <name type="scientific">Lactobacillus phage Semele</name>
    <dbReference type="NCBI Taxonomy" id="2079433"/>
    <lineage>
        <taxon>Viruses</taxon>
        <taxon>Duplodnaviria</taxon>
        <taxon>Heunggongvirae</taxon>
        <taxon>Uroviricota</taxon>
        <taxon>Caudoviricetes</taxon>
        <taxon>Herelleviridae</taxon>
        <taxon>Harbinvirus</taxon>
        <taxon>Harbinvirus semele</taxon>
    </lineage>
</organism>
<reference evidence="1" key="1">
    <citation type="submission" date="2018-01" db="EMBL/GenBank/DDBJ databases">
        <title>Lactobacillus phages that infect wine-derived L. plantarum strains.</title>
        <authorList>
            <person name="Kyrkou I."/>
            <person name="Hestbjerg Hansen L."/>
        </authorList>
    </citation>
    <scope>NUCLEOTIDE SEQUENCE [LARGE SCALE GENOMIC DNA]</scope>
</reference>
<evidence type="ECO:0000313" key="1">
    <source>
        <dbReference type="EMBL" id="AUV60149.1"/>
    </source>
</evidence>
<protein>
    <submittedName>
        <fullName evidence="1">Uncharacterized protein</fullName>
    </submittedName>
</protein>
<proteinExistence type="predicted"/>
<name>A0A2K9VD69_9CAUD</name>
<evidence type="ECO:0000313" key="2">
    <source>
        <dbReference type="Proteomes" id="UP000240377"/>
    </source>
</evidence>
<dbReference type="KEGG" id="vg:54988930"/>
<keyword evidence="2" id="KW-1185">Reference proteome</keyword>
<sequence>MKLDNNVLNLLINRETVRFIAQPDKDGFSKAVTVSPLNHLYSLETVSNFEPCNYITSNNVILDGVTKDYKTVMAYLKANEYEAF</sequence>